<evidence type="ECO:0000256" key="2">
    <source>
        <dbReference type="ARBA" id="ARBA00023163"/>
    </source>
</evidence>
<dbReference type="SMART" id="SM00421">
    <property type="entry name" value="HTH_LUXR"/>
    <property type="match status" value="1"/>
</dbReference>
<dbReference type="PANTHER" id="PTHR43642:SF1">
    <property type="entry name" value="HYBRID SIGNAL TRANSDUCTION HISTIDINE KINASE G"/>
    <property type="match status" value="1"/>
</dbReference>
<dbReference type="InterPro" id="IPR053159">
    <property type="entry name" value="Hybrid_Histidine_Kinase"/>
</dbReference>
<dbReference type="Gene3D" id="3.30.450.40">
    <property type="match status" value="1"/>
</dbReference>
<dbReference type="SUPFAM" id="SSF52540">
    <property type="entry name" value="P-loop containing nucleoside triphosphate hydrolases"/>
    <property type="match status" value="1"/>
</dbReference>
<dbReference type="InterPro" id="IPR036388">
    <property type="entry name" value="WH-like_DNA-bd_sf"/>
</dbReference>
<sequence>MEDNNEMTLKAFMTTNIVDLRTFFTVSLELAEVLRKLHLRGLIRHNLDPENILIHSQSGRMMLQPLKDDLIRAFAYISPEQTGRMKRKIDQRSDLYALGVLYYELLTGELPFKATTANEWIHAHMALLPIPPRTLKPEVPQMLSDLVMKLLSKTADNRYQSAYGLYVDLLKCSDQMKAKGIIEPFPLGESDEISRFRLPEKLYGREKEWQELLNAYERSRSGSMEVMLIGGHAGSGKTALIKGIQKPVMHTKGYFISGKFDQLKQSIPYASLIIAFRDLIRQILAENEDQIAEWRKRLLEALGQSGRVLIEVISELTLIIGKQLPVEDLPPAESTNRFQTLFSNFIKVFAHKKHPLVIWLDDLQWADPASLHLLQVLINDPSNKYLFIIGTYRNNEIHEGHLLEESFFGNLRKTGTSIQYMNIEALGYLNVIQYVADVLHSDPSRIKPLAETLYEKTAGNPFYLKQTLQFIYDEKLLYFNSDKTRWDWNLKSIKEREGFKDVISLIVGRFNTLPEETRQVLRLAGCIGNSFDIRMLSMLYGQETEYTEQDLLPALTEGLVLPDKDTYIFLHDRVQKAAYDLIPDEEKKQVHLKIGRLMLRFFHSEETDEHLFEVVHHLNLGSEFMTDPAEIEQLARLNLQAGRKAKASAAYVQALELLKTGAHLIEVEGWTRYYSLYYHLLLESSECEYFCGYFVRAEAILEQMLQHVGSSVDRAKIYVIQVTMYAYRKKEEEAGKIALKAMAEFGLNIPSEASRLSIIAEIMYTQLWLTSKPKLLQDLPISRDPLHKALADIVVAASSSLFNVNQELAVILFAKYVRMSLKQGNSEAFSFMLSSYASALCFGLKRYRTALRLAEIALRYSEKIESVLLKGRNHMKMGLILQFQRPQESGRYFQKAGQLSLESGDMVYAGYSISIHVITVSGDLRYLNALCQSYADKASRGLDAMTVRVLHLTMQYVSLLQSASSERLIFTSESFDEDQLLREEVLNDTHKSHLYCYYTNKLEVYYLFEHYSEAAALAAESVKFGMNTMPLHNQRHCFYYALAIMAEYPGAPNPIRRSYRKVINKLLAQMKKWTKVVPESTMSRYRLMLAESARLDDDHSMAAKLYDQAIQWAEGTDYPQDEAIANELAAKYYLSMDKNKIAEAYLQKASKAYFKWGATGKVRSLQERHPFLMTLSFIEKDEPEDINDSVEEELVADDRGLNNGLDKELDMDTLRQASKIVSKDKEEAELLESFLDLAIRNAGAEKGLVLLGREGKWVVEAEKDINRNPERPVDSGDHYSTAVVQFAMRTRESVVLGEARQSIFASDPYIRQKRPKSILCLPIGYPDNRVGVLYLENNLTSDAFTADRLEVLEMVFSRMAYLKLWQSQDHADEAAGIEKVKVKPSSVESLSNREMDILRLMAEGLSNKEIALRFEITEGTVKNHVFNIYGKLQVKRRVQAVSRARELHILD</sequence>
<dbReference type="PROSITE" id="PS50011">
    <property type="entry name" value="PROTEIN_KINASE_DOM"/>
    <property type="match status" value="1"/>
</dbReference>
<dbReference type="Gene3D" id="1.10.10.10">
    <property type="entry name" value="Winged helix-like DNA-binding domain superfamily/Winged helix DNA-binding domain"/>
    <property type="match status" value="1"/>
</dbReference>
<dbReference type="Pfam" id="PF01590">
    <property type="entry name" value="GAF"/>
    <property type="match status" value="1"/>
</dbReference>
<accession>A0ABW0LZN4</accession>
<dbReference type="SUPFAM" id="SSF46894">
    <property type="entry name" value="C-terminal effector domain of the bipartite response regulators"/>
    <property type="match status" value="1"/>
</dbReference>
<dbReference type="SUPFAM" id="SSF56112">
    <property type="entry name" value="Protein kinase-like (PK-like)"/>
    <property type="match status" value="1"/>
</dbReference>
<name>A0ABW0LZN4_9BACL</name>
<evidence type="ECO:0000313" key="5">
    <source>
        <dbReference type="EMBL" id="MFC5471343.1"/>
    </source>
</evidence>
<dbReference type="Pfam" id="PF00196">
    <property type="entry name" value="GerE"/>
    <property type="match status" value="1"/>
</dbReference>
<dbReference type="PANTHER" id="PTHR43642">
    <property type="entry name" value="HYBRID SIGNAL TRANSDUCTION HISTIDINE KINASE G"/>
    <property type="match status" value="1"/>
</dbReference>
<dbReference type="Pfam" id="PF13191">
    <property type="entry name" value="AAA_16"/>
    <property type="match status" value="1"/>
</dbReference>
<keyword evidence="6" id="KW-1185">Reference proteome</keyword>
<comment type="caution">
    <text evidence="5">The sequence shown here is derived from an EMBL/GenBank/DDBJ whole genome shotgun (WGS) entry which is preliminary data.</text>
</comment>
<dbReference type="InterPro" id="IPR027417">
    <property type="entry name" value="P-loop_NTPase"/>
</dbReference>
<dbReference type="Proteomes" id="UP001596105">
    <property type="component" value="Unassembled WGS sequence"/>
</dbReference>
<dbReference type="SUPFAM" id="SSF48452">
    <property type="entry name" value="TPR-like"/>
    <property type="match status" value="1"/>
</dbReference>
<dbReference type="InterPro" id="IPR011990">
    <property type="entry name" value="TPR-like_helical_dom_sf"/>
</dbReference>
<dbReference type="InterPro" id="IPR000719">
    <property type="entry name" value="Prot_kinase_dom"/>
</dbReference>
<organism evidence="5 6">
    <name type="scientific">Cohnella suwonensis</name>
    <dbReference type="NCBI Taxonomy" id="696072"/>
    <lineage>
        <taxon>Bacteria</taxon>
        <taxon>Bacillati</taxon>
        <taxon>Bacillota</taxon>
        <taxon>Bacilli</taxon>
        <taxon>Bacillales</taxon>
        <taxon>Paenibacillaceae</taxon>
        <taxon>Cohnella</taxon>
    </lineage>
</organism>
<reference evidence="6" key="1">
    <citation type="journal article" date="2019" name="Int. J. Syst. Evol. Microbiol.">
        <title>The Global Catalogue of Microorganisms (GCM) 10K type strain sequencing project: providing services to taxonomists for standard genome sequencing and annotation.</title>
        <authorList>
            <consortium name="The Broad Institute Genomics Platform"/>
            <consortium name="The Broad Institute Genome Sequencing Center for Infectious Disease"/>
            <person name="Wu L."/>
            <person name="Ma J."/>
        </authorList>
    </citation>
    <scope>NUCLEOTIDE SEQUENCE [LARGE SCALE GENOMIC DNA]</scope>
    <source>
        <strain evidence="6">CCUG 57113</strain>
    </source>
</reference>
<evidence type="ECO:0000259" key="3">
    <source>
        <dbReference type="PROSITE" id="PS50011"/>
    </source>
</evidence>
<dbReference type="Pfam" id="PF25503">
    <property type="entry name" value="TPR_CHK1"/>
    <property type="match status" value="1"/>
</dbReference>
<feature type="domain" description="Protein kinase" evidence="3">
    <location>
        <begin position="1"/>
        <end position="170"/>
    </location>
</feature>
<dbReference type="PRINTS" id="PR00038">
    <property type="entry name" value="HTHLUXR"/>
</dbReference>
<dbReference type="InterPro" id="IPR029016">
    <property type="entry name" value="GAF-like_dom_sf"/>
</dbReference>
<dbReference type="PROSITE" id="PS00622">
    <property type="entry name" value="HTH_LUXR_1"/>
    <property type="match status" value="1"/>
</dbReference>
<evidence type="ECO:0000259" key="4">
    <source>
        <dbReference type="PROSITE" id="PS50043"/>
    </source>
</evidence>
<keyword evidence="2" id="KW-0804">Transcription</keyword>
<proteinExistence type="predicted"/>
<dbReference type="SMART" id="SM00065">
    <property type="entry name" value="GAF"/>
    <property type="match status" value="1"/>
</dbReference>
<dbReference type="Gene3D" id="1.10.510.10">
    <property type="entry name" value="Transferase(Phosphotransferase) domain 1"/>
    <property type="match status" value="1"/>
</dbReference>
<protein>
    <submittedName>
        <fullName evidence="5">AAA family ATPase</fullName>
    </submittedName>
</protein>
<evidence type="ECO:0000313" key="6">
    <source>
        <dbReference type="Proteomes" id="UP001596105"/>
    </source>
</evidence>
<gene>
    <name evidence="5" type="ORF">ACFPPD_21885</name>
</gene>
<dbReference type="Gene3D" id="3.40.50.300">
    <property type="entry name" value="P-loop containing nucleotide triphosphate hydrolases"/>
    <property type="match status" value="1"/>
</dbReference>
<dbReference type="InterPro" id="IPR041664">
    <property type="entry name" value="AAA_16"/>
</dbReference>
<keyword evidence="1" id="KW-0805">Transcription regulation</keyword>
<evidence type="ECO:0000256" key="1">
    <source>
        <dbReference type="ARBA" id="ARBA00023015"/>
    </source>
</evidence>
<dbReference type="SUPFAM" id="SSF55781">
    <property type="entry name" value="GAF domain-like"/>
    <property type="match status" value="1"/>
</dbReference>
<dbReference type="Pfam" id="PF00069">
    <property type="entry name" value="Pkinase"/>
    <property type="match status" value="1"/>
</dbReference>
<dbReference type="EMBL" id="JBHSMH010000097">
    <property type="protein sequence ID" value="MFC5471343.1"/>
    <property type="molecule type" value="Genomic_DNA"/>
</dbReference>
<feature type="domain" description="HTH luxR-type" evidence="4">
    <location>
        <begin position="1383"/>
        <end position="1448"/>
    </location>
</feature>
<dbReference type="InterPro" id="IPR011009">
    <property type="entry name" value="Kinase-like_dom_sf"/>
</dbReference>
<dbReference type="InterPro" id="IPR003018">
    <property type="entry name" value="GAF"/>
</dbReference>
<dbReference type="PROSITE" id="PS50043">
    <property type="entry name" value="HTH_LUXR_2"/>
    <property type="match status" value="1"/>
</dbReference>
<dbReference type="InterPro" id="IPR016032">
    <property type="entry name" value="Sig_transdc_resp-reg_C-effctor"/>
</dbReference>
<dbReference type="InterPro" id="IPR000792">
    <property type="entry name" value="Tscrpt_reg_LuxR_C"/>
</dbReference>
<dbReference type="CDD" id="cd06170">
    <property type="entry name" value="LuxR_C_like"/>
    <property type="match status" value="1"/>
</dbReference>
<dbReference type="RefSeq" id="WP_209744491.1">
    <property type="nucleotide sequence ID" value="NZ_JBHSMH010000097.1"/>
</dbReference>